<proteinExistence type="inferred from homology"/>
<dbReference type="GO" id="GO:1904680">
    <property type="term" value="F:peptide transmembrane transporter activity"/>
    <property type="evidence" value="ECO:0007669"/>
    <property type="project" value="TreeGrafter"/>
</dbReference>
<dbReference type="InterPro" id="IPR039424">
    <property type="entry name" value="SBP_5"/>
</dbReference>
<reference evidence="5" key="1">
    <citation type="submission" date="2018-06" db="EMBL/GenBank/DDBJ databases">
        <authorList>
            <person name="Zhirakovskaya E."/>
        </authorList>
    </citation>
    <scope>NUCLEOTIDE SEQUENCE</scope>
</reference>
<dbReference type="PIRSF" id="PIRSF002741">
    <property type="entry name" value="MppA"/>
    <property type="match status" value="1"/>
</dbReference>
<name>A0A3B0THU2_9ZZZZ</name>
<dbReference type="PANTHER" id="PTHR30290">
    <property type="entry name" value="PERIPLASMIC BINDING COMPONENT OF ABC TRANSPORTER"/>
    <property type="match status" value="1"/>
</dbReference>
<evidence type="ECO:0000256" key="3">
    <source>
        <dbReference type="ARBA" id="ARBA00022729"/>
    </source>
</evidence>
<sequence length="570" mass="63147">MPKTENPIHPKVGEAQDLMNAGAMDRREFVRIAALVGVAAPLAYKMAGVTPAFAAMDNMPFAADDPNASMGGTLRVAMQVQKMVDPATYDWTQMSNQSRQIIEYLAMTGPDNITRPMLAERWEASDDLKTWTFHLRRGVMWHNGDKFNADDVIFNFTRWLDPALGSSNIGLFSAMVEEIDTGEKDKDGKPKMSKRMVPGAVEKLDDYTVRINLSKPVLSMPENLYNYPTAMVHRSFKPPFSDAPIGTGPFTLDKFAVGDRCILKRVSKTTDGKDFTYWGGKVYLNEIHYYNFASENQLTAFASGDTDAVYGIGVEQLELAKALDGNLLSVATAQTLVCRMNVTKEPYADARVRKAVVMACDNAAIKGLVYAEGGAVGENHHVAPLHPEYFPLPPLKRDVAGARKLLAEAGYADGIELTINVGNTDGPWHQTAAEAMRDQMKDAGITLNINVMPQTKYWEVWTSAPFSATSWTHRALGTMVLSLAYRAGVPWNESGYANPDFEAALDEAEATLDVDKRRALMERVEKILQDDAVMVQSIWRPVYTIASKSVHGYPAHPTQYHQFNKVWKSA</sequence>
<dbReference type="SUPFAM" id="SSF53850">
    <property type="entry name" value="Periplasmic binding protein-like II"/>
    <property type="match status" value="1"/>
</dbReference>
<protein>
    <submittedName>
        <fullName evidence="5">ABC transporter, substrate-binding protein (Cluster 5, nickel/peptides/opines)</fullName>
    </submittedName>
</protein>
<dbReference type="PANTHER" id="PTHR30290:SF9">
    <property type="entry name" value="OLIGOPEPTIDE-BINDING PROTEIN APPA"/>
    <property type="match status" value="1"/>
</dbReference>
<dbReference type="Pfam" id="PF00496">
    <property type="entry name" value="SBP_bac_5"/>
    <property type="match status" value="1"/>
</dbReference>
<dbReference type="AlphaFoldDB" id="A0A3B0THU2"/>
<dbReference type="PROSITE" id="PS51318">
    <property type="entry name" value="TAT"/>
    <property type="match status" value="1"/>
</dbReference>
<dbReference type="InterPro" id="IPR000914">
    <property type="entry name" value="SBP_5_dom"/>
</dbReference>
<keyword evidence="3" id="KW-0732">Signal</keyword>
<comment type="similarity">
    <text evidence="1">Belongs to the bacterial solute-binding protein 5 family.</text>
</comment>
<dbReference type="Gene3D" id="3.10.105.10">
    <property type="entry name" value="Dipeptide-binding Protein, Domain 3"/>
    <property type="match status" value="1"/>
</dbReference>
<evidence type="ECO:0000256" key="2">
    <source>
        <dbReference type="ARBA" id="ARBA00022448"/>
    </source>
</evidence>
<dbReference type="Gene3D" id="3.40.190.10">
    <property type="entry name" value="Periplasmic binding protein-like II"/>
    <property type="match status" value="1"/>
</dbReference>
<keyword evidence="2" id="KW-0813">Transport</keyword>
<dbReference type="Gene3D" id="3.90.76.10">
    <property type="entry name" value="Dipeptide-binding Protein, Domain 1"/>
    <property type="match status" value="1"/>
</dbReference>
<evidence type="ECO:0000313" key="5">
    <source>
        <dbReference type="EMBL" id="VAW12867.1"/>
    </source>
</evidence>
<dbReference type="EMBL" id="UOEM01000054">
    <property type="protein sequence ID" value="VAW12867.1"/>
    <property type="molecule type" value="Genomic_DNA"/>
</dbReference>
<dbReference type="GO" id="GO:0042597">
    <property type="term" value="C:periplasmic space"/>
    <property type="evidence" value="ECO:0007669"/>
    <property type="project" value="UniProtKB-ARBA"/>
</dbReference>
<organism evidence="5">
    <name type="scientific">hydrothermal vent metagenome</name>
    <dbReference type="NCBI Taxonomy" id="652676"/>
    <lineage>
        <taxon>unclassified sequences</taxon>
        <taxon>metagenomes</taxon>
        <taxon>ecological metagenomes</taxon>
    </lineage>
</organism>
<accession>A0A3B0THU2</accession>
<dbReference type="InterPro" id="IPR030678">
    <property type="entry name" value="Peptide/Ni-bd"/>
</dbReference>
<evidence type="ECO:0000256" key="1">
    <source>
        <dbReference type="ARBA" id="ARBA00005695"/>
    </source>
</evidence>
<dbReference type="GO" id="GO:0015833">
    <property type="term" value="P:peptide transport"/>
    <property type="evidence" value="ECO:0007669"/>
    <property type="project" value="TreeGrafter"/>
</dbReference>
<dbReference type="InterPro" id="IPR006311">
    <property type="entry name" value="TAT_signal"/>
</dbReference>
<dbReference type="GO" id="GO:0043190">
    <property type="term" value="C:ATP-binding cassette (ABC) transporter complex"/>
    <property type="evidence" value="ECO:0007669"/>
    <property type="project" value="InterPro"/>
</dbReference>
<gene>
    <name evidence="5" type="ORF">MNBD_ALPHA09-364</name>
</gene>
<feature type="domain" description="Solute-binding protein family 5" evidence="4">
    <location>
        <begin position="115"/>
        <end position="469"/>
    </location>
</feature>
<evidence type="ECO:0000259" key="4">
    <source>
        <dbReference type="Pfam" id="PF00496"/>
    </source>
</evidence>
<dbReference type="CDD" id="cd08503">
    <property type="entry name" value="PBP2_NikA_DppA_OppA_like_17"/>
    <property type="match status" value="1"/>
</dbReference>